<keyword evidence="18" id="KW-1185">Reference proteome</keyword>
<evidence type="ECO:0000313" key="18">
    <source>
        <dbReference type="Proteomes" id="UP000183107"/>
    </source>
</evidence>
<dbReference type="SUPFAM" id="SSF46589">
    <property type="entry name" value="tRNA-binding arm"/>
    <property type="match status" value="1"/>
</dbReference>
<feature type="binding site" evidence="12 14">
    <location>
        <begin position="376"/>
        <end position="379"/>
    </location>
    <ligand>
        <name>ATP</name>
        <dbReference type="ChEBI" id="CHEBI:30616"/>
    </ligand>
</feature>
<feature type="binding site" evidence="13">
    <location>
        <position position="289"/>
    </location>
    <ligand>
        <name>L-serine</name>
        <dbReference type="ChEBI" id="CHEBI:33384"/>
    </ligand>
</feature>
<dbReference type="InterPro" id="IPR002314">
    <property type="entry name" value="aa-tRNA-synt_IIb"/>
</dbReference>
<evidence type="ECO:0000256" key="4">
    <source>
        <dbReference type="ARBA" id="ARBA00022490"/>
    </source>
</evidence>
<feature type="binding site" evidence="12">
    <location>
        <begin position="258"/>
        <end position="260"/>
    </location>
    <ligand>
        <name>L-serine</name>
        <dbReference type="ChEBI" id="CHEBI:33384"/>
    </ligand>
</feature>
<dbReference type="NCBIfam" id="TIGR00414">
    <property type="entry name" value="serS"/>
    <property type="match status" value="1"/>
</dbReference>
<dbReference type="OrthoDB" id="9804647at2"/>
<dbReference type="GO" id="GO:0006434">
    <property type="term" value="P:seryl-tRNA aminoacylation"/>
    <property type="evidence" value="ECO:0007669"/>
    <property type="project" value="UniProtKB-UniRule"/>
</dbReference>
<dbReference type="PIRSF" id="PIRSF001529">
    <property type="entry name" value="Ser-tRNA-synth_IIa"/>
    <property type="match status" value="1"/>
</dbReference>
<dbReference type="CDD" id="cd00770">
    <property type="entry name" value="SerRS_core"/>
    <property type="match status" value="1"/>
</dbReference>
<dbReference type="PRINTS" id="PR00981">
    <property type="entry name" value="TRNASYNTHSER"/>
</dbReference>
<dbReference type="InterPro" id="IPR033729">
    <property type="entry name" value="SerRS_core"/>
</dbReference>
<evidence type="ECO:0000259" key="16">
    <source>
        <dbReference type="PROSITE" id="PS50862"/>
    </source>
</evidence>
<dbReference type="GO" id="GO:0005737">
    <property type="term" value="C:cytoplasm"/>
    <property type="evidence" value="ECO:0007669"/>
    <property type="project" value="UniProtKB-SubCell"/>
</dbReference>
<reference evidence="18" key="1">
    <citation type="submission" date="2016-10" db="EMBL/GenBank/DDBJ databases">
        <authorList>
            <person name="Varghese N."/>
        </authorList>
    </citation>
    <scope>NUCLEOTIDE SEQUENCE [LARGE SCALE GENOMIC DNA]</scope>
    <source>
        <strain evidence="18">Nsp8</strain>
    </source>
</reference>
<evidence type="ECO:0000256" key="1">
    <source>
        <dbReference type="ARBA" id="ARBA00004496"/>
    </source>
</evidence>
<dbReference type="Gene3D" id="3.30.930.10">
    <property type="entry name" value="Bira Bifunctional Protein, Domain 2"/>
    <property type="match status" value="1"/>
</dbReference>
<evidence type="ECO:0000256" key="15">
    <source>
        <dbReference type="SAM" id="Coils"/>
    </source>
</evidence>
<dbReference type="STRING" id="1266925.GCA_000619905_01507"/>
<comment type="domain">
    <text evidence="12">Consists of two distinct domains, a catalytic core and a N-terminal extension that is involved in tRNA binding.</text>
</comment>
<proteinExistence type="inferred from homology"/>
<dbReference type="GO" id="GO:0005524">
    <property type="term" value="F:ATP binding"/>
    <property type="evidence" value="ECO:0007669"/>
    <property type="project" value="UniProtKB-UniRule"/>
</dbReference>
<comment type="caution">
    <text evidence="12">Lacks conserved residue(s) required for the propagation of feature annotation.</text>
</comment>
<comment type="pathway">
    <text evidence="2 12">Aminoacyl-tRNA biosynthesis; selenocysteinyl-tRNA(Sec) biosynthesis; L-seryl-tRNA(Sec) from L-serine and tRNA(Sec): step 1/1.</text>
</comment>
<organism evidence="17 18">
    <name type="scientific">Nitrosospira briensis</name>
    <dbReference type="NCBI Taxonomy" id="35799"/>
    <lineage>
        <taxon>Bacteria</taxon>
        <taxon>Pseudomonadati</taxon>
        <taxon>Pseudomonadota</taxon>
        <taxon>Betaproteobacteria</taxon>
        <taxon>Nitrosomonadales</taxon>
        <taxon>Nitrosomonadaceae</taxon>
        <taxon>Nitrosospira</taxon>
    </lineage>
</organism>
<feature type="binding site" evidence="12">
    <location>
        <position position="411"/>
    </location>
    <ligand>
        <name>L-serine</name>
        <dbReference type="ChEBI" id="CHEBI:33384"/>
    </ligand>
</feature>
<evidence type="ECO:0000256" key="7">
    <source>
        <dbReference type="ARBA" id="ARBA00022840"/>
    </source>
</evidence>
<keyword evidence="8 12" id="KW-0648">Protein biosynthesis</keyword>
<dbReference type="Pfam" id="PF02403">
    <property type="entry name" value="Seryl_tRNA_N"/>
    <property type="match status" value="1"/>
</dbReference>
<comment type="subcellular location">
    <subcellularLocation>
        <location evidence="1 12">Cytoplasm</location>
    </subcellularLocation>
</comment>
<dbReference type="PANTHER" id="PTHR43697:SF1">
    <property type="entry name" value="SERINE--TRNA LIGASE"/>
    <property type="match status" value="1"/>
</dbReference>
<feature type="domain" description="Aminoacyl-transfer RNA synthetases class-II family profile" evidence="16">
    <location>
        <begin position="171"/>
        <end position="436"/>
    </location>
</feature>
<accession>A0A1I5FH76</accession>
<dbReference type="AlphaFoldDB" id="A0A1I5FH76"/>
<dbReference type="GO" id="GO:0016260">
    <property type="term" value="P:selenocysteine biosynthetic process"/>
    <property type="evidence" value="ECO:0007669"/>
    <property type="project" value="UniProtKB-UniRule"/>
</dbReference>
<keyword evidence="4 12" id="KW-0963">Cytoplasm</keyword>
<evidence type="ECO:0000256" key="11">
    <source>
        <dbReference type="ARBA" id="ARBA00048823"/>
    </source>
</evidence>
<feature type="binding site" evidence="13">
    <location>
        <position position="409"/>
    </location>
    <ligand>
        <name>L-serine</name>
        <dbReference type="ChEBI" id="CHEBI:33384"/>
    </ligand>
</feature>
<dbReference type="GO" id="GO:0004828">
    <property type="term" value="F:serine-tRNA ligase activity"/>
    <property type="evidence" value="ECO:0007669"/>
    <property type="project" value="UniProtKB-UniRule"/>
</dbReference>
<comment type="similarity">
    <text evidence="3 12">Belongs to the class-II aminoacyl-tRNA synthetase family. Type-1 seryl-tRNA synthetase subfamily.</text>
</comment>
<keyword evidence="6 12" id="KW-0547">Nucleotide-binding</keyword>
<dbReference type="PROSITE" id="PS50862">
    <property type="entry name" value="AA_TRNA_LIGASE_II"/>
    <property type="match status" value="1"/>
</dbReference>
<dbReference type="SUPFAM" id="SSF55681">
    <property type="entry name" value="Class II aaRS and biotin synthetases"/>
    <property type="match status" value="1"/>
</dbReference>
<gene>
    <name evidence="12" type="primary">serS</name>
    <name evidence="17" type="ORF">SAMN05216386_3015</name>
</gene>
<evidence type="ECO:0000256" key="12">
    <source>
        <dbReference type="HAMAP-Rule" id="MF_00176"/>
    </source>
</evidence>
<dbReference type="Gene3D" id="1.10.287.40">
    <property type="entry name" value="Serine-tRNA synthetase, tRNA binding domain"/>
    <property type="match status" value="1"/>
</dbReference>
<sequence length="454" mass="50647">MLDIQLLRTHLDHIARLLATRGYAFPMAEFGALEAERKNLQTYTQELQARRNAASRQIGNAKSKGEDATGILAEVANLGDELRQAEAQLQDTQAALQHILLQIPNLPHSSVPEGKNESDNKEVRRWGTPREFHFSVKDHVSIGEALGLLDLPTATKLSGARFSLMTGSLARLHRALGQFMLDTHTHQHGYTETYVPYLVNAESLRGTGQLPKFKDDLFEIPRKKTAVVETLSRNEDPHGAPGGPKCEYEDDDLYLIPTSEVPLANVVRDRIVALESLPIKLTAHTPCFRSEAGSYGRDTRGLIRQHQFEKVELVQIVHPQQSYKALEELTGHAETILQKLDLPYRVMALCTADMGFAATKTYDIEVWLPEQNTYREISSCSNCEAFQARRMQARFRNEKGKPELLHTLNGSGLAVGRTLVAILENFQNADGSVSIPCVLQDYMGGLDRLEASQL</sequence>
<evidence type="ECO:0000256" key="14">
    <source>
        <dbReference type="PIRSR" id="PIRSR001529-2"/>
    </source>
</evidence>
<evidence type="ECO:0000256" key="6">
    <source>
        <dbReference type="ARBA" id="ARBA00022741"/>
    </source>
</evidence>
<evidence type="ECO:0000256" key="13">
    <source>
        <dbReference type="PIRSR" id="PIRSR001529-1"/>
    </source>
</evidence>
<name>A0A1I5FH76_9PROT</name>
<dbReference type="InterPro" id="IPR002317">
    <property type="entry name" value="Ser-tRNA-ligase_type_1"/>
</dbReference>
<feature type="coiled-coil region" evidence="15">
    <location>
        <begin position="33"/>
        <end position="102"/>
    </location>
</feature>
<evidence type="ECO:0000313" key="17">
    <source>
        <dbReference type="EMBL" id="SFO22983.1"/>
    </source>
</evidence>
<comment type="subunit">
    <text evidence="12">Homodimer. The tRNA molecule binds across the dimer.</text>
</comment>
<protein>
    <recommendedName>
        <fullName evidence="12">Serine--tRNA ligase</fullName>
        <ecNumber evidence="12">6.1.1.11</ecNumber>
    </recommendedName>
    <alternativeName>
        <fullName evidence="12">Seryl-tRNA synthetase</fullName>
        <shortName evidence="12">SerRS</shortName>
    </alternativeName>
    <alternativeName>
        <fullName evidence="12">Seryl-tRNA(Ser/Sec) synthetase</fullName>
    </alternativeName>
</protein>
<dbReference type="RefSeq" id="WP_074798842.1">
    <property type="nucleotide sequence ID" value="NZ_FOVJ01000014.1"/>
</dbReference>
<feature type="binding site" evidence="12 13">
    <location>
        <position position="312"/>
    </location>
    <ligand>
        <name>L-serine</name>
        <dbReference type="ChEBI" id="CHEBI:33384"/>
    </ligand>
</feature>
<evidence type="ECO:0000256" key="2">
    <source>
        <dbReference type="ARBA" id="ARBA00005045"/>
    </source>
</evidence>
<evidence type="ECO:0000256" key="9">
    <source>
        <dbReference type="ARBA" id="ARBA00023146"/>
    </source>
</evidence>
<evidence type="ECO:0000256" key="3">
    <source>
        <dbReference type="ARBA" id="ARBA00010728"/>
    </source>
</evidence>
<dbReference type="PANTHER" id="PTHR43697">
    <property type="entry name" value="SERYL-TRNA SYNTHETASE"/>
    <property type="match status" value="1"/>
</dbReference>
<feature type="binding site" evidence="13">
    <location>
        <position position="258"/>
    </location>
    <ligand>
        <name>L-serine</name>
        <dbReference type="ChEBI" id="CHEBI:33384"/>
    </ligand>
</feature>
<dbReference type="InterPro" id="IPR015866">
    <property type="entry name" value="Ser-tRNA-synth_1_N"/>
</dbReference>
<evidence type="ECO:0000256" key="10">
    <source>
        <dbReference type="ARBA" id="ARBA00047929"/>
    </source>
</evidence>
<dbReference type="InterPro" id="IPR006195">
    <property type="entry name" value="aa-tRNA-synth_II"/>
</dbReference>
<dbReference type="UniPathway" id="UPA00906">
    <property type="reaction ID" value="UER00895"/>
</dbReference>
<dbReference type="InterPro" id="IPR045864">
    <property type="entry name" value="aa-tRNA-synth_II/BPL/LPL"/>
</dbReference>
<dbReference type="InterPro" id="IPR010978">
    <property type="entry name" value="tRNA-bd_arm"/>
</dbReference>
<keyword evidence="15" id="KW-0175">Coiled coil</keyword>
<comment type="catalytic activity">
    <reaction evidence="10 12">
        <text>tRNA(Sec) + L-serine + ATP = L-seryl-tRNA(Sec) + AMP + diphosphate + H(+)</text>
        <dbReference type="Rhea" id="RHEA:42580"/>
        <dbReference type="Rhea" id="RHEA-COMP:9742"/>
        <dbReference type="Rhea" id="RHEA-COMP:10128"/>
        <dbReference type="ChEBI" id="CHEBI:15378"/>
        <dbReference type="ChEBI" id="CHEBI:30616"/>
        <dbReference type="ChEBI" id="CHEBI:33019"/>
        <dbReference type="ChEBI" id="CHEBI:33384"/>
        <dbReference type="ChEBI" id="CHEBI:78442"/>
        <dbReference type="ChEBI" id="CHEBI:78533"/>
        <dbReference type="ChEBI" id="CHEBI:456215"/>
        <dbReference type="EC" id="6.1.1.11"/>
    </reaction>
</comment>
<dbReference type="HAMAP" id="MF_00176">
    <property type="entry name" value="Ser_tRNA_synth_type1"/>
    <property type="match status" value="1"/>
</dbReference>
<dbReference type="EMBL" id="FOVJ01000014">
    <property type="protein sequence ID" value="SFO22983.1"/>
    <property type="molecule type" value="Genomic_DNA"/>
</dbReference>
<dbReference type="Proteomes" id="UP000183107">
    <property type="component" value="Unassembled WGS sequence"/>
</dbReference>
<dbReference type="EC" id="6.1.1.11" evidence="12"/>
<evidence type="ECO:0000256" key="5">
    <source>
        <dbReference type="ARBA" id="ARBA00022598"/>
    </source>
</evidence>
<keyword evidence="5 12" id="KW-0436">Ligase</keyword>
<feature type="binding site" evidence="12 14">
    <location>
        <begin position="289"/>
        <end position="291"/>
    </location>
    <ligand>
        <name>ATP</name>
        <dbReference type="ChEBI" id="CHEBI:30616"/>
    </ligand>
</feature>
<keyword evidence="7 12" id="KW-0067">ATP-binding</keyword>
<dbReference type="Pfam" id="PF00587">
    <property type="entry name" value="tRNA-synt_2b"/>
    <property type="match status" value="1"/>
</dbReference>
<comment type="function">
    <text evidence="12">Catalyzes the attachment of serine to tRNA(Ser). Is also able to aminoacylate tRNA(Sec) with serine, to form the misacylated tRNA L-seryl-tRNA(Sec), which will be further converted into selenocysteinyl-tRNA(Sec).</text>
</comment>
<evidence type="ECO:0000256" key="8">
    <source>
        <dbReference type="ARBA" id="ARBA00022917"/>
    </source>
</evidence>
<keyword evidence="9 12" id="KW-0030">Aminoacyl-tRNA synthetase</keyword>
<dbReference type="InterPro" id="IPR042103">
    <property type="entry name" value="SerRS_1_N_sf"/>
</dbReference>
<comment type="catalytic activity">
    <reaction evidence="11 12">
        <text>tRNA(Ser) + L-serine + ATP = L-seryl-tRNA(Ser) + AMP + diphosphate + H(+)</text>
        <dbReference type="Rhea" id="RHEA:12292"/>
        <dbReference type="Rhea" id="RHEA-COMP:9669"/>
        <dbReference type="Rhea" id="RHEA-COMP:9703"/>
        <dbReference type="ChEBI" id="CHEBI:15378"/>
        <dbReference type="ChEBI" id="CHEBI:30616"/>
        <dbReference type="ChEBI" id="CHEBI:33019"/>
        <dbReference type="ChEBI" id="CHEBI:33384"/>
        <dbReference type="ChEBI" id="CHEBI:78442"/>
        <dbReference type="ChEBI" id="CHEBI:78533"/>
        <dbReference type="ChEBI" id="CHEBI:456215"/>
        <dbReference type="EC" id="6.1.1.11"/>
    </reaction>
</comment>